<sequence>MAFPNVSDIIATTIESRSGKIADNVTKNNALLSFLQKRGNQRPVNGGRTILEELSFAENGNGGWYSGYDVLPMAPQDVLSAAEFAFKQYAVPVVISGLEMLQNSGKEAIIDLLESRIKVAESTMANAIAQGLYSDGTGFGGRQLTGLDAAVPIAPTTGVYGGIDRAVWAFWRSQVLDMPALATVTTIQPAMTQLWTQCVRGSDTPDLIMAGNAIWTTYVNSLQTIQRITNAETANLGFRNVEFMGTPVVLDGGIGGFAGTNTMYYLNTKYIHYRPHKDRNMVPLSPNRRTAFNQDAEAQILAWAGNMTTSGSMFQGRLIGE</sequence>
<accession>A0ABX7N8S2</accession>
<dbReference type="InterPro" id="IPR049718">
    <property type="entry name" value="AKO59007-like"/>
</dbReference>
<keyword evidence="2" id="KW-1185">Reference proteome</keyword>
<evidence type="ECO:0000313" key="2">
    <source>
        <dbReference type="Proteomes" id="UP000663090"/>
    </source>
</evidence>
<dbReference type="NCBIfam" id="NF033394">
    <property type="entry name" value="capsid_maj_Podo"/>
    <property type="match status" value="1"/>
</dbReference>
<dbReference type="EMBL" id="CP071091">
    <property type="protein sequence ID" value="QSQ14050.1"/>
    <property type="molecule type" value="Genomic_DNA"/>
</dbReference>
<gene>
    <name evidence="1" type="ORF">JY572_38010</name>
</gene>
<organism evidence="1 2">
    <name type="scientific">Myxococcus landrumensis</name>
    <dbReference type="NCBI Taxonomy" id="2813577"/>
    <lineage>
        <taxon>Bacteria</taxon>
        <taxon>Pseudomonadati</taxon>
        <taxon>Myxococcota</taxon>
        <taxon>Myxococcia</taxon>
        <taxon>Myxococcales</taxon>
        <taxon>Cystobacterineae</taxon>
        <taxon>Myxococcaceae</taxon>
        <taxon>Myxococcus</taxon>
    </lineage>
</organism>
<dbReference type="RefSeq" id="WP_206715844.1">
    <property type="nucleotide sequence ID" value="NZ_CP071091.1"/>
</dbReference>
<name>A0ABX7N8S2_9BACT</name>
<protein>
    <submittedName>
        <fullName evidence="1">Phage major capsid protein</fullName>
    </submittedName>
</protein>
<dbReference type="Proteomes" id="UP000663090">
    <property type="component" value="Chromosome"/>
</dbReference>
<evidence type="ECO:0000313" key="1">
    <source>
        <dbReference type="EMBL" id="QSQ14050.1"/>
    </source>
</evidence>
<proteinExistence type="predicted"/>
<reference evidence="1 2" key="1">
    <citation type="submission" date="2021-02" db="EMBL/GenBank/DDBJ databases">
        <title>De Novo genome assembly of isolated myxobacteria.</title>
        <authorList>
            <person name="Stevens D.C."/>
        </authorList>
    </citation>
    <scope>NUCLEOTIDE SEQUENCE [LARGE SCALE GENOMIC DNA]</scope>
    <source>
        <strain evidence="1 2">SCHIC003</strain>
    </source>
</reference>